<dbReference type="Proteomes" id="UP000239898">
    <property type="component" value="Unassembled WGS sequence"/>
</dbReference>
<feature type="region of interest" description="Disordered" evidence="1">
    <location>
        <begin position="1"/>
        <end position="21"/>
    </location>
</feature>
<evidence type="ECO:0000313" key="3">
    <source>
        <dbReference type="Proteomes" id="UP000239898"/>
    </source>
</evidence>
<dbReference type="AlphaFoldDB" id="A0A2S6ZHE6"/>
<evidence type="ECO:0000256" key="1">
    <source>
        <dbReference type="SAM" id="MobiDB-lite"/>
    </source>
</evidence>
<reference evidence="2 3" key="1">
    <citation type="submission" date="2016-08" db="EMBL/GenBank/DDBJ databases">
        <title>Evolution of the type three secretion system and type three effector repertoires in Xanthomonas.</title>
        <authorList>
            <person name="Merda D."/>
            <person name="Briand M."/>
            <person name="Bosis E."/>
            <person name="Rousseau C."/>
            <person name="Portier P."/>
            <person name="Jacques M.-A."/>
            <person name="Fischer-Le Saux M."/>
        </authorList>
    </citation>
    <scope>NUCLEOTIDE SEQUENCE [LARGE SCALE GENOMIC DNA]</scope>
    <source>
        <strain evidence="2 3">CFBP 4691</strain>
    </source>
</reference>
<sequence>MPSWRRASRRPGPSPSQCALIDKRKQSAPFFALARVCDRLRRHDEMSLHAALPPRSGDKYILSTYLEFTARPSPTQRRSRTNTRDPG</sequence>
<name>A0A2S6ZHE6_9XANT</name>
<dbReference type="OrthoDB" id="564897at2"/>
<accession>A0A2S6ZHE6</accession>
<evidence type="ECO:0000313" key="2">
    <source>
        <dbReference type="EMBL" id="PPT91692.1"/>
    </source>
</evidence>
<keyword evidence="3" id="KW-1185">Reference proteome</keyword>
<organism evidence="2 3">
    <name type="scientific">Xanthomonas theicola</name>
    <dbReference type="NCBI Taxonomy" id="56464"/>
    <lineage>
        <taxon>Bacteria</taxon>
        <taxon>Pseudomonadati</taxon>
        <taxon>Pseudomonadota</taxon>
        <taxon>Gammaproteobacteria</taxon>
        <taxon>Lysobacterales</taxon>
        <taxon>Lysobacteraceae</taxon>
        <taxon>Xanthomonas</taxon>
    </lineage>
</organism>
<protein>
    <submittedName>
        <fullName evidence="2">Uncharacterized protein</fullName>
    </submittedName>
</protein>
<gene>
    <name evidence="2" type="ORF">XthCFBP4691_06555</name>
</gene>
<dbReference type="EMBL" id="MIGX01000021">
    <property type="protein sequence ID" value="PPT91692.1"/>
    <property type="molecule type" value="Genomic_DNA"/>
</dbReference>
<comment type="caution">
    <text evidence="2">The sequence shown here is derived from an EMBL/GenBank/DDBJ whole genome shotgun (WGS) entry which is preliminary data.</text>
</comment>
<proteinExistence type="predicted"/>